<protein>
    <submittedName>
        <fullName evidence="2">Uncharacterized protein</fullName>
    </submittedName>
</protein>
<evidence type="ECO:0000313" key="3">
    <source>
        <dbReference type="Proteomes" id="UP000219564"/>
    </source>
</evidence>
<dbReference type="EMBL" id="OBKZ01000032">
    <property type="protein sequence ID" value="SOB53541.1"/>
    <property type="molecule type" value="Genomic_DNA"/>
</dbReference>
<sequence>MWRFKVIASNAKYLLSLRPKVLESGGQSAKLTNLRPAWFLESFMMMHVISPAFSVTDIAVVKSLALYGFTPVVILMCVLPSVCRVSVSSR</sequence>
<keyword evidence="1" id="KW-0812">Transmembrane</keyword>
<gene>
    <name evidence="2" type="ORF">PLUA15_380002</name>
</gene>
<evidence type="ECO:0000313" key="2">
    <source>
        <dbReference type="EMBL" id="SOB53541.1"/>
    </source>
</evidence>
<organism evidence="2 3">
    <name type="scientific">Pseudomonas lundensis</name>
    <dbReference type="NCBI Taxonomy" id="86185"/>
    <lineage>
        <taxon>Bacteria</taxon>
        <taxon>Pseudomonadati</taxon>
        <taxon>Pseudomonadota</taxon>
        <taxon>Gammaproteobacteria</taxon>
        <taxon>Pseudomonadales</taxon>
        <taxon>Pseudomonadaceae</taxon>
        <taxon>Pseudomonas</taxon>
    </lineage>
</organism>
<keyword evidence="1" id="KW-0472">Membrane</keyword>
<evidence type="ECO:0000256" key="1">
    <source>
        <dbReference type="SAM" id="Phobius"/>
    </source>
</evidence>
<dbReference type="Proteomes" id="UP000219564">
    <property type="component" value="Unassembled WGS sequence"/>
</dbReference>
<accession>A0AAX2HDD1</accession>
<reference evidence="2 3" key="1">
    <citation type="submission" date="2017-08" db="EMBL/GenBank/DDBJ databases">
        <authorList>
            <person name="Chaillou S."/>
        </authorList>
    </citation>
    <scope>NUCLEOTIDE SEQUENCE [LARGE SCALE GENOMIC DNA]</scope>
    <source>
        <strain evidence="2 3">MFPA15A1205</strain>
    </source>
</reference>
<proteinExistence type="predicted"/>
<feature type="transmembrane region" description="Helical" evidence="1">
    <location>
        <begin position="66"/>
        <end position="87"/>
    </location>
</feature>
<keyword evidence="1" id="KW-1133">Transmembrane helix</keyword>
<dbReference type="AlphaFoldDB" id="A0AAX2HDD1"/>
<comment type="caution">
    <text evidence="2">The sequence shown here is derived from an EMBL/GenBank/DDBJ whole genome shotgun (WGS) entry which is preliminary data.</text>
</comment>
<name>A0AAX2HDD1_9PSED</name>
<feature type="transmembrane region" description="Helical" evidence="1">
    <location>
        <begin position="38"/>
        <end position="60"/>
    </location>
</feature>